<dbReference type="NCBIfam" id="TIGR04183">
    <property type="entry name" value="Por_Secre_tail"/>
    <property type="match status" value="1"/>
</dbReference>
<evidence type="ECO:0000313" key="8">
    <source>
        <dbReference type="EMBL" id="GAA4461180.1"/>
    </source>
</evidence>
<dbReference type="InterPro" id="IPR000209">
    <property type="entry name" value="Peptidase_S8/S53_dom"/>
</dbReference>
<protein>
    <recommendedName>
        <fullName evidence="10">T9SS type A sorting domain-containing protein</fullName>
    </recommendedName>
</protein>
<evidence type="ECO:0000259" key="6">
    <source>
        <dbReference type="Pfam" id="PF00082"/>
    </source>
</evidence>
<dbReference type="PRINTS" id="PR00723">
    <property type="entry name" value="SUBTILISIN"/>
</dbReference>
<evidence type="ECO:0008006" key="10">
    <source>
        <dbReference type="Google" id="ProtNLM"/>
    </source>
</evidence>
<accession>A0ABP8N8S7</accession>
<dbReference type="Gene3D" id="2.60.40.10">
    <property type="entry name" value="Immunoglobulins"/>
    <property type="match status" value="2"/>
</dbReference>
<dbReference type="EMBL" id="BAABFA010000005">
    <property type="protein sequence ID" value="GAA4461180.1"/>
    <property type="molecule type" value="Genomic_DNA"/>
</dbReference>
<dbReference type="Proteomes" id="UP001500067">
    <property type="component" value="Unassembled WGS sequence"/>
</dbReference>
<gene>
    <name evidence="8" type="ORF">GCM10023093_05390</name>
</gene>
<comment type="similarity">
    <text evidence="1 5">Belongs to the peptidase S8 family.</text>
</comment>
<evidence type="ECO:0000256" key="2">
    <source>
        <dbReference type="ARBA" id="ARBA00022670"/>
    </source>
</evidence>
<feature type="active site" description="Charge relay system" evidence="5">
    <location>
        <position position="235"/>
    </location>
</feature>
<dbReference type="PANTHER" id="PTHR43399:SF4">
    <property type="entry name" value="CELL WALL-ASSOCIATED PROTEASE"/>
    <property type="match status" value="1"/>
</dbReference>
<dbReference type="InterPro" id="IPR013783">
    <property type="entry name" value="Ig-like_fold"/>
</dbReference>
<organism evidence="8 9">
    <name type="scientific">Nemorincola caseinilytica</name>
    <dbReference type="NCBI Taxonomy" id="2054315"/>
    <lineage>
        <taxon>Bacteria</taxon>
        <taxon>Pseudomonadati</taxon>
        <taxon>Bacteroidota</taxon>
        <taxon>Chitinophagia</taxon>
        <taxon>Chitinophagales</taxon>
        <taxon>Chitinophagaceae</taxon>
        <taxon>Nemorincola</taxon>
    </lineage>
</organism>
<keyword evidence="4 5" id="KW-0720">Serine protease</keyword>
<dbReference type="InterPro" id="IPR015500">
    <property type="entry name" value="Peptidase_S8_subtilisin-rel"/>
</dbReference>
<dbReference type="Pfam" id="PF00082">
    <property type="entry name" value="Peptidase_S8"/>
    <property type="match status" value="1"/>
</dbReference>
<proteinExistence type="inferred from homology"/>
<dbReference type="SUPFAM" id="SSF52743">
    <property type="entry name" value="Subtilisin-like"/>
    <property type="match status" value="1"/>
</dbReference>
<evidence type="ECO:0000256" key="4">
    <source>
        <dbReference type="ARBA" id="ARBA00022825"/>
    </source>
</evidence>
<dbReference type="InterPro" id="IPR051048">
    <property type="entry name" value="Peptidase_S8/S53_subtilisin"/>
</dbReference>
<feature type="active site" description="Charge relay system" evidence="5">
    <location>
        <position position="210"/>
    </location>
</feature>
<dbReference type="Pfam" id="PF18962">
    <property type="entry name" value="Por_Secre_tail"/>
    <property type="match status" value="1"/>
</dbReference>
<name>A0ABP8N8S7_9BACT</name>
<evidence type="ECO:0000256" key="5">
    <source>
        <dbReference type="PROSITE-ProRule" id="PRU01240"/>
    </source>
</evidence>
<dbReference type="Gene3D" id="2.60.120.260">
    <property type="entry name" value="Galactose-binding domain-like"/>
    <property type="match status" value="1"/>
</dbReference>
<dbReference type="InterPro" id="IPR036852">
    <property type="entry name" value="Peptidase_S8/S53_dom_sf"/>
</dbReference>
<dbReference type="SUPFAM" id="SSF49785">
    <property type="entry name" value="Galactose-binding domain-like"/>
    <property type="match status" value="1"/>
</dbReference>
<sequence length="1848" mass="201720">MDAIRLRTGDVVPVAANATWTDEVNSAPLPAQVLVHFSKMPSLVEREALSASGITLLDYVPDNTFTAIIRQRVDKVRTTALPVHSVLPAQPEWKADSYLWRKAAVERGDVKVLLSVYEGVDVAEMRQLVLALGGKMADAMEYGCYIVSVPATRLRDLAGWYGVRYITPHMEPVPLDKQSIPAVKGSNAIATSLWGGYGLNGDSVTVGVGDNTAGIFHNDLRDRIVNYNPAQVTNHGIHINGIVGGAAIVNPLAASMTPKVKLLDFFFSTVLSATGSMLQQHNMTITNNSYTVVAGDCEYFGTYDLYSRFLDTMALQYPTVQHVFAAGNDGNMTCAPYPQGYGTMGGGYQPAKNTLVVGSTTHNLLQASDQSRGPVRDGRIRPDIVAVGASVFSCLRYDTYSWAGGTSMASPQVASGLAVLTQHYKRLQGAQPRADLLKAIMIATAMDLGQPGPDHSFGFGMMDVGRALKVLDDNRYGTGDVSAGEQRDITINIPAGIAGAKVTLYWNDIPASPTAATQLVNDLDLAVTMPGGVQRLPLVPDATLANLLNPATERADHLNNVEQVTIDAPTAGAYTITIKGHSVPFGPQHFVLVYDLLPKEVQLTYPIGGEQLSNVDSIRVFWNAVSDGNSFKVEFSPDNGDNWSVIDGAVPAWKRYCGFVTPGFNSGNCRVRLSRNGTSEVATSERFAITDTPHVVLAASQCPGYVNIHWNPVPNATAYEVLRKTGPWMAIADTVSDTAYSFAGMSLTEVSFVAVQPIVNGLRGYRSLAVTRRAGDGDCASTASTGDLMVERVVSPRSGRLLTSTSPGATSNLIVQVRNLYSVPCGNYTFSYSINGGVWHTFANPSGVLAANATAVVDIPGLPLAMPGVYNVLLAIHNNAVADPQPRNDTLAYTFKVLANTPVDLSTPFIDGFEDVGEFSVVHDSLGISPNGHWDFYNDDDSGRVRSYVYDEVVISGNRSMSLDQFMPMNQGSNNMLIGTFNLTTYDTATDEVRMDIDHVLHGIPNREAGNVIRARGVDALPWVDMHKYDMSVYPGTTNRVRSLSLTDAVRKGNYNFSASTQVAFCQNDTTLIAGRNYGSGITFDNFRIYTVTNDAMLAGVVSPQPNNCGLPGTIPLTVKVRNGVNHPLANVQVNYTLDGGAVHSGIIPSLGAKDSVNFIFADQMDISASATHKLNIWLTAAGDSYQPNDSIMGYEFLNSRIVSSYPYLENFENGDGGFYTSGFMSSWQYGTPAASRINKAASGTKAWKSNLTERYNSLERSYLYSPCYDIADLAEPMLSLSMAQDLENCGNILCDGAYLEYSFDGVEWRKLGAAGDGFHWYDAPFSIWNSQGFTRWHVATIALPQPPAGKVLHLRFILFADPAVTFEGLAIDDIHIYDRGHPIYPLNEQMVSLGENPASGVWTEYLAQGGLVAALRPANDLGNVIVTLYGHDTLWNTGRTQYIMPRSYAITSAVPPADSVRTMLYIEDADIVKVLEDTTCPSCAPLTDAYSLGVTQYYNNNDHSAENGTLDDDTGGTYVFHPYKKVQWVPYEKGYRAEVSIKPFSELWVNDGGPTRELPANTDAVNFVAYRNSERKPMIEWVSLIDVSVNTYMLQRSDDGYNFADIYQANAVHAANARYSYADTAAKALGQVVYYRLRYLLAGSDRVWYSPVRRLDITDVPGALVTLDAHMVSSGRAAVQWTSWIDGVADHYILERAVNDGGYTVINDRKAENRYGQRYTYMDMPGDIGTGTPVHYRLTAVMKDGSRFVMPIRTIYWVNDAAVYMVYPDPSPDGVLTIRWNADAGKMMHVSIMDITGRVVERMDVTADSWDNTTTLHTTAKPSGLYMVRFDIEGYRYITKVVFGRGR</sequence>
<dbReference type="Gene3D" id="2.60.120.380">
    <property type="match status" value="1"/>
</dbReference>
<dbReference type="Gene3D" id="3.40.50.200">
    <property type="entry name" value="Peptidase S8/S53 domain"/>
    <property type="match status" value="1"/>
</dbReference>
<dbReference type="InterPro" id="IPR026444">
    <property type="entry name" value="Secre_tail"/>
</dbReference>
<evidence type="ECO:0000256" key="3">
    <source>
        <dbReference type="ARBA" id="ARBA00022801"/>
    </source>
</evidence>
<keyword evidence="3 5" id="KW-0378">Hydrolase</keyword>
<evidence type="ECO:0000313" key="9">
    <source>
        <dbReference type="Proteomes" id="UP001500067"/>
    </source>
</evidence>
<feature type="domain" description="Secretion system C-terminal sorting" evidence="7">
    <location>
        <begin position="1767"/>
        <end position="1843"/>
    </location>
</feature>
<keyword evidence="2 5" id="KW-0645">Protease</keyword>
<dbReference type="PANTHER" id="PTHR43399">
    <property type="entry name" value="SUBTILISIN-RELATED"/>
    <property type="match status" value="1"/>
</dbReference>
<evidence type="ECO:0000256" key="1">
    <source>
        <dbReference type="ARBA" id="ARBA00011073"/>
    </source>
</evidence>
<comment type="caution">
    <text evidence="8">The sequence shown here is derived from an EMBL/GenBank/DDBJ whole genome shotgun (WGS) entry which is preliminary data.</text>
</comment>
<dbReference type="PROSITE" id="PS51892">
    <property type="entry name" value="SUBTILASE"/>
    <property type="match status" value="1"/>
</dbReference>
<reference evidence="9" key="1">
    <citation type="journal article" date="2019" name="Int. J. Syst. Evol. Microbiol.">
        <title>The Global Catalogue of Microorganisms (GCM) 10K type strain sequencing project: providing services to taxonomists for standard genome sequencing and annotation.</title>
        <authorList>
            <consortium name="The Broad Institute Genomics Platform"/>
            <consortium name="The Broad Institute Genome Sequencing Center for Infectious Disease"/>
            <person name="Wu L."/>
            <person name="Ma J."/>
        </authorList>
    </citation>
    <scope>NUCLEOTIDE SEQUENCE [LARGE SCALE GENOMIC DNA]</scope>
    <source>
        <strain evidence="9">JCM 32105</strain>
    </source>
</reference>
<evidence type="ECO:0000259" key="7">
    <source>
        <dbReference type="Pfam" id="PF18962"/>
    </source>
</evidence>
<keyword evidence="9" id="KW-1185">Reference proteome</keyword>
<feature type="active site" description="Charge relay system" evidence="5">
    <location>
        <position position="407"/>
    </location>
</feature>
<feature type="domain" description="Peptidase S8/S53" evidence="6">
    <location>
        <begin position="202"/>
        <end position="460"/>
    </location>
</feature>
<dbReference type="InterPro" id="IPR008979">
    <property type="entry name" value="Galactose-bd-like_sf"/>
</dbReference>